<keyword evidence="2" id="KW-0805">Transcription regulation</keyword>
<accession>A0A1G9QU92</accession>
<dbReference type="Gene3D" id="1.10.10.10">
    <property type="entry name" value="Winged helix-like DNA-binding domain superfamily/Winged helix DNA-binding domain"/>
    <property type="match status" value="1"/>
</dbReference>
<gene>
    <name evidence="9" type="ORF">SAMN05421869_13712</name>
</gene>
<evidence type="ECO:0000256" key="3">
    <source>
        <dbReference type="ARBA" id="ARBA00023125"/>
    </source>
</evidence>
<dbReference type="InterPro" id="IPR027417">
    <property type="entry name" value="P-loop_NTPase"/>
</dbReference>
<evidence type="ECO:0000313" key="9">
    <source>
        <dbReference type="EMBL" id="SDM14599.1"/>
    </source>
</evidence>
<dbReference type="Gene3D" id="3.40.50.300">
    <property type="entry name" value="P-loop containing nucleotide triphosphate hydrolases"/>
    <property type="match status" value="1"/>
</dbReference>
<evidence type="ECO:0000256" key="2">
    <source>
        <dbReference type="ARBA" id="ARBA00023015"/>
    </source>
</evidence>
<dbReference type="InterPro" id="IPR011990">
    <property type="entry name" value="TPR-like_helical_dom_sf"/>
</dbReference>
<dbReference type="SMART" id="SM00862">
    <property type="entry name" value="Trans_reg_C"/>
    <property type="match status" value="1"/>
</dbReference>
<evidence type="ECO:0000256" key="6">
    <source>
        <dbReference type="PROSITE-ProRule" id="PRU01091"/>
    </source>
</evidence>
<evidence type="ECO:0000256" key="5">
    <source>
        <dbReference type="PROSITE-ProRule" id="PRU00339"/>
    </source>
</evidence>
<dbReference type="SUPFAM" id="SSF48452">
    <property type="entry name" value="TPR-like"/>
    <property type="match status" value="2"/>
</dbReference>
<dbReference type="Pfam" id="PF00486">
    <property type="entry name" value="Trans_reg_C"/>
    <property type="match status" value="1"/>
</dbReference>
<keyword evidence="10" id="KW-1185">Reference proteome</keyword>
<evidence type="ECO:0000259" key="8">
    <source>
        <dbReference type="PROSITE" id="PS51755"/>
    </source>
</evidence>
<dbReference type="Gene3D" id="1.25.40.10">
    <property type="entry name" value="Tetratricopeptide repeat domain"/>
    <property type="match status" value="2"/>
</dbReference>
<dbReference type="SMART" id="SM00028">
    <property type="entry name" value="TPR"/>
    <property type="match status" value="4"/>
</dbReference>
<proteinExistence type="inferred from homology"/>
<dbReference type="Pfam" id="PF13424">
    <property type="entry name" value="TPR_12"/>
    <property type="match status" value="2"/>
</dbReference>
<dbReference type="PANTHER" id="PTHR35807:SF1">
    <property type="entry name" value="TRANSCRIPTIONAL REGULATOR REDD"/>
    <property type="match status" value="1"/>
</dbReference>
<keyword evidence="3 6" id="KW-0238">DNA-binding</keyword>
<dbReference type="AlphaFoldDB" id="A0A1G9QU92"/>
<comment type="similarity">
    <text evidence="1">Belongs to the AfsR/DnrI/RedD regulatory family.</text>
</comment>
<dbReference type="InterPro" id="IPR051677">
    <property type="entry name" value="AfsR-DnrI-RedD_regulator"/>
</dbReference>
<dbReference type="PROSITE" id="PS51755">
    <property type="entry name" value="OMPR_PHOB"/>
    <property type="match status" value="1"/>
</dbReference>
<feature type="repeat" description="TPR" evidence="5">
    <location>
        <begin position="849"/>
        <end position="882"/>
    </location>
</feature>
<dbReference type="PRINTS" id="PR00364">
    <property type="entry name" value="DISEASERSIST"/>
</dbReference>
<dbReference type="SUPFAM" id="SSF52540">
    <property type="entry name" value="P-loop containing nucleoside triphosphate hydrolases"/>
    <property type="match status" value="1"/>
</dbReference>
<dbReference type="GO" id="GO:0003677">
    <property type="term" value="F:DNA binding"/>
    <property type="evidence" value="ECO:0007669"/>
    <property type="project" value="UniProtKB-UniRule"/>
</dbReference>
<keyword evidence="4" id="KW-0804">Transcription</keyword>
<dbReference type="InterPro" id="IPR019734">
    <property type="entry name" value="TPR_rpt"/>
</dbReference>
<evidence type="ECO:0000256" key="1">
    <source>
        <dbReference type="ARBA" id="ARBA00005820"/>
    </source>
</evidence>
<organism evidence="9 10">
    <name type="scientific">Nonomuraea jiangxiensis</name>
    <dbReference type="NCBI Taxonomy" id="633440"/>
    <lineage>
        <taxon>Bacteria</taxon>
        <taxon>Bacillati</taxon>
        <taxon>Actinomycetota</taxon>
        <taxon>Actinomycetes</taxon>
        <taxon>Streptosporangiales</taxon>
        <taxon>Streptosporangiaceae</taxon>
        <taxon>Nonomuraea</taxon>
    </lineage>
</organism>
<feature type="coiled-coil region" evidence="7">
    <location>
        <begin position="945"/>
        <end position="977"/>
    </location>
</feature>
<feature type="domain" description="OmpR/PhoB-type" evidence="8">
    <location>
        <begin position="1"/>
        <end position="94"/>
    </location>
</feature>
<dbReference type="PANTHER" id="PTHR35807">
    <property type="entry name" value="TRANSCRIPTIONAL REGULATOR REDD-RELATED"/>
    <property type="match status" value="1"/>
</dbReference>
<reference evidence="9 10" key="1">
    <citation type="submission" date="2016-10" db="EMBL/GenBank/DDBJ databases">
        <authorList>
            <person name="de Groot N.N."/>
        </authorList>
    </citation>
    <scope>NUCLEOTIDE SEQUENCE [LARGE SCALE GENOMIC DNA]</scope>
    <source>
        <strain evidence="9 10">CGMCC 4.6533</strain>
    </source>
</reference>
<dbReference type="PROSITE" id="PS50005">
    <property type="entry name" value="TPR"/>
    <property type="match status" value="1"/>
</dbReference>
<dbReference type="EMBL" id="FNDJ01000037">
    <property type="protein sequence ID" value="SDM14599.1"/>
    <property type="molecule type" value="Genomic_DNA"/>
</dbReference>
<dbReference type="GO" id="GO:0006355">
    <property type="term" value="P:regulation of DNA-templated transcription"/>
    <property type="evidence" value="ECO:0007669"/>
    <property type="project" value="InterPro"/>
</dbReference>
<dbReference type="InterPro" id="IPR001867">
    <property type="entry name" value="OmpR/PhoB-type_DNA-bd"/>
</dbReference>
<dbReference type="STRING" id="633440.SAMN05421869_13712"/>
<dbReference type="Pfam" id="PF00931">
    <property type="entry name" value="NB-ARC"/>
    <property type="match status" value="1"/>
</dbReference>
<dbReference type="RefSeq" id="WP_245765720.1">
    <property type="nucleotide sequence ID" value="NZ_FNDJ01000037.1"/>
</dbReference>
<dbReference type="InterPro" id="IPR005158">
    <property type="entry name" value="BTAD"/>
</dbReference>
<dbReference type="Proteomes" id="UP000199202">
    <property type="component" value="Unassembled WGS sequence"/>
</dbReference>
<dbReference type="GO" id="GO:0043531">
    <property type="term" value="F:ADP binding"/>
    <property type="evidence" value="ECO:0007669"/>
    <property type="project" value="InterPro"/>
</dbReference>
<dbReference type="CDD" id="cd15831">
    <property type="entry name" value="BTAD"/>
    <property type="match status" value="1"/>
</dbReference>
<evidence type="ECO:0000256" key="4">
    <source>
        <dbReference type="ARBA" id="ARBA00023163"/>
    </source>
</evidence>
<evidence type="ECO:0000313" key="10">
    <source>
        <dbReference type="Proteomes" id="UP000199202"/>
    </source>
</evidence>
<dbReference type="SUPFAM" id="SSF46894">
    <property type="entry name" value="C-terminal effector domain of the bipartite response regulators"/>
    <property type="match status" value="1"/>
</dbReference>
<protein>
    <submittedName>
        <fullName evidence="9">DNA-binding transcriptional activator of the SARP family</fullName>
    </submittedName>
</protein>
<sequence length="982" mass="108523">MVPFRILGPVELRNGETPIPVPSGRQAIILGALVLEANHIVSTEHLIDAVWGEDPPSSARSQVHICISALRRQLIDLRLAAEILSRSPGYELRLAPEDSDFHSFEQLVQDAKSLTQRNPVEAAAKLRQALTLWRGPALSGIVSRVLESKARRLDEARLAAQETCFDIELGLGRHHELIGELTDLVERSPLRERLRGQLMLALHRSGRQAEALEVYRVGREHLVAELGLEPGEELRQLETAILQGDHTLLLDSSPKGSIKLDPGQPATLLVVTPRQLPADIQDFTGQNDQVEAAEDFLRGGGGATAPIVAISGRPGSGKSCLAVHVAHRLARHFTDGQLYRDLRGSQPQNVPVAEVLGTFLRSLGIPGPTVPSGVEERAAMYRSLLADKRMLVILEDVVSETQVMPLLPAGGGCAVIVTSRTRLTGLPGALQLEVDVLDQTRSLELIGKIIGPGRMAAELHAAVALTRAVGGLPLALRIVAARLTARPHWSLASMAGRLADERHRLDELAHGEMVVRKSLSMTYDGMSQRTRWLLSLLGQADVETIPTWVAAALLDGDAHRAMDWLEELVDTRMLDVAGIDPEGDPRYKFHGLIRIFARERLDEHQDDRAKQAALERLLGCWLHLAEEAHRRLYGGDYTLLHGSAPRWELPAAQRDRLLVSPLDWLERERVNLCAAVAQAGARGMDEVCWDLAVTLVTLFESRNYFEDWQATHENALRVTRLADNKRGMAALMCSLGSMHLNQRRSALAQPLLELAREQFQQLGELRGTALTSRNLAMINYRQGAAGAAEHLYRQALTDFRQVGDLVGEAHVLAMLSQLDLDAQRYGEAEARLDQALGIARRTGSRRVQAQVMHKLGRAYLMSANFERAEQVASEVLTMVRDNGDLFGESYALQSLGIVYGRRRKHDLSEQALRRAVEIRESVMDELGASQVRLDLAPVLAAKGDVRQARELAEKARAMFLEQEAEQWARRADEIITELIARE</sequence>
<dbReference type="SMART" id="SM01043">
    <property type="entry name" value="BTAD"/>
    <property type="match status" value="1"/>
</dbReference>
<evidence type="ECO:0000256" key="7">
    <source>
        <dbReference type="SAM" id="Coils"/>
    </source>
</evidence>
<dbReference type="InterPro" id="IPR016032">
    <property type="entry name" value="Sig_transdc_resp-reg_C-effctor"/>
</dbReference>
<feature type="DNA-binding region" description="OmpR/PhoB-type" evidence="6">
    <location>
        <begin position="1"/>
        <end position="94"/>
    </location>
</feature>
<name>A0A1G9QU92_9ACTN</name>
<dbReference type="InterPro" id="IPR036388">
    <property type="entry name" value="WH-like_DNA-bd_sf"/>
</dbReference>
<keyword evidence="7" id="KW-0175">Coiled coil</keyword>
<dbReference type="InterPro" id="IPR002182">
    <property type="entry name" value="NB-ARC"/>
</dbReference>
<keyword evidence="5" id="KW-0802">TPR repeat</keyword>
<dbReference type="GO" id="GO:0000160">
    <property type="term" value="P:phosphorelay signal transduction system"/>
    <property type="evidence" value="ECO:0007669"/>
    <property type="project" value="InterPro"/>
</dbReference>
<dbReference type="Pfam" id="PF03704">
    <property type="entry name" value="BTAD"/>
    <property type="match status" value="1"/>
</dbReference>